<sequence length="230" mass="26244">MENTHTWTCQNDLGMTVQEYASTYKLSYETVRAKIIRYKEELEGHIKIRKKTKYLDDFAVEFLESHRKPKSEFSDELMKTLAQTLKSTLGSTSGEITISSPSNINNASSRPLPNSVSYGIPGNKAVHPQKTDKESSTTDNQALITQLSEIQQRYEALQKEYTALSEKYLLDTTTLRAQLQYAEKAVELAEKNAKRWYNVTVQSMKTFQSHVTQPNNMVAFDIPDEDNTDL</sequence>
<accession>A0A174WE85</accession>
<name>A0A174WE85_9FIRM</name>
<dbReference type="EMBL" id="CZBP01000054">
    <property type="protein sequence ID" value="CUQ42365.1"/>
    <property type="molecule type" value="Genomic_DNA"/>
</dbReference>
<organism evidence="2 3">
    <name type="scientific">Blautia obeum</name>
    <dbReference type="NCBI Taxonomy" id="40520"/>
    <lineage>
        <taxon>Bacteria</taxon>
        <taxon>Bacillati</taxon>
        <taxon>Bacillota</taxon>
        <taxon>Clostridia</taxon>
        <taxon>Lachnospirales</taxon>
        <taxon>Lachnospiraceae</taxon>
        <taxon>Blautia</taxon>
    </lineage>
</organism>
<protein>
    <submittedName>
        <fullName evidence="2">Uncharacterized protein</fullName>
    </submittedName>
</protein>
<dbReference type="RefSeq" id="WP_055060748.1">
    <property type="nucleotide sequence ID" value="NZ_CZBP01000054.1"/>
</dbReference>
<dbReference type="AlphaFoldDB" id="A0A174WE85"/>
<gene>
    <name evidence="2" type="ORF">ERS852569_03849</name>
</gene>
<evidence type="ECO:0000313" key="3">
    <source>
        <dbReference type="Proteomes" id="UP000095762"/>
    </source>
</evidence>
<dbReference type="Proteomes" id="UP000095762">
    <property type="component" value="Unassembled WGS sequence"/>
</dbReference>
<keyword evidence="1" id="KW-0175">Coiled coil</keyword>
<proteinExistence type="predicted"/>
<reference evidence="2 3" key="1">
    <citation type="submission" date="2015-09" db="EMBL/GenBank/DDBJ databases">
        <authorList>
            <consortium name="Pathogen Informatics"/>
        </authorList>
    </citation>
    <scope>NUCLEOTIDE SEQUENCE [LARGE SCALE GENOMIC DNA]</scope>
    <source>
        <strain evidence="2 3">2789STDY5834957</strain>
    </source>
</reference>
<evidence type="ECO:0000313" key="2">
    <source>
        <dbReference type="EMBL" id="CUQ42365.1"/>
    </source>
</evidence>
<evidence type="ECO:0000256" key="1">
    <source>
        <dbReference type="SAM" id="Coils"/>
    </source>
</evidence>
<feature type="coiled-coil region" evidence="1">
    <location>
        <begin position="140"/>
        <end position="167"/>
    </location>
</feature>